<dbReference type="Pfam" id="PF15433">
    <property type="entry name" value="MRP-S31"/>
    <property type="match status" value="1"/>
</dbReference>
<dbReference type="InterPro" id="IPR026299">
    <property type="entry name" value="MRP-S31"/>
</dbReference>
<dbReference type="GO" id="GO:0003735">
    <property type="term" value="F:structural constituent of ribosome"/>
    <property type="evidence" value="ECO:0007669"/>
    <property type="project" value="InterPro"/>
</dbReference>
<proteinExistence type="inferred from homology"/>
<keyword evidence="11" id="KW-1185">Reference proteome</keyword>
<dbReference type="AlphaFoldDB" id="A0AAN8AKK6"/>
<keyword evidence="6" id="KW-0687">Ribonucleoprotein</keyword>
<evidence type="ECO:0000256" key="5">
    <source>
        <dbReference type="ARBA" id="ARBA00023128"/>
    </source>
</evidence>
<evidence type="ECO:0000256" key="8">
    <source>
        <dbReference type="ARBA" id="ARBA00035363"/>
    </source>
</evidence>
<evidence type="ECO:0000256" key="1">
    <source>
        <dbReference type="ARBA" id="ARBA00004173"/>
    </source>
</evidence>
<dbReference type="PANTHER" id="PTHR13231:SF3">
    <property type="entry name" value="SMALL RIBOSOMAL SUBUNIT PROTEIN MS31"/>
    <property type="match status" value="1"/>
</dbReference>
<comment type="caution">
    <text evidence="10">The sequence shown here is derived from an EMBL/GenBank/DDBJ whole genome shotgun (WGS) entry which is preliminary data.</text>
</comment>
<dbReference type="Proteomes" id="UP001346869">
    <property type="component" value="Unassembled WGS sequence"/>
</dbReference>
<reference evidence="10 11" key="1">
    <citation type="journal article" date="2023" name="Genes (Basel)">
        <title>Chromosome-Level Genome Assembly and Circadian Gene Repertoire of the Patagonia Blennie Eleginops maclovinus-The Closest Ancestral Proxy of Antarctic Cryonotothenioids.</title>
        <authorList>
            <person name="Cheng C.C."/>
            <person name="Rivera-Colon A.G."/>
            <person name="Minhas B.F."/>
            <person name="Wilson L."/>
            <person name="Rayamajhi N."/>
            <person name="Vargas-Chacoff L."/>
            <person name="Catchen J.M."/>
        </authorList>
    </citation>
    <scope>NUCLEOTIDE SEQUENCE [LARGE SCALE GENOMIC DNA]</scope>
    <source>
        <strain evidence="10">JMC-PN-2008</strain>
    </source>
</reference>
<protein>
    <recommendedName>
        <fullName evidence="7">Small ribosomal subunit protein mS31</fullName>
    </recommendedName>
    <alternativeName>
        <fullName evidence="8">28S ribosomal protein S31, mitochondrial</fullName>
    </alternativeName>
</protein>
<evidence type="ECO:0000256" key="7">
    <source>
        <dbReference type="ARBA" id="ARBA00035133"/>
    </source>
</evidence>
<comment type="similarity">
    <text evidence="2">Belongs to the mitochondrion-specific ribosomal protein mS31 family.</text>
</comment>
<sequence>MYRFLFRTVYTARKSSACVYEACVLPAKCDKAAVFRFANGGGLKALSTSSVSLCEKKDNVASSTEDEKTVAEKEVDPTETPTLVTQKAEDDSTVMKMEEQREEEPMVLKTGDESTTQQEDVKIEQVEATPPEVNTVEAKSGKDSLLDILGGMKVDVTSKRKLRSLKPRQSHDSTHQSKPAAMESTISMFQKATEEASSQSETLDPQLVAAASAAASTLPDSIQAESDLLRQLRQHKAVSEAQKKGDMNNLGDIIAHMKVGKNPDRRLSTRPANQIQFDDDGPGYTHDRGINTELYSARRKKIYMSGKRLNIFSSTTDEDGVESTVARPTLWDVELANELSLSSKQTHRNGLEEMIEWTKEGRMWQYPVNNEVGLEEEASVPFHEHIFLEKHLQEGFPRQGPVRHFMELVLAGLSKNPYLTVQQKREHISWFRDYFHQKEDVLKEADVYLN</sequence>
<comment type="subcellular location">
    <subcellularLocation>
        <location evidence="1">Mitochondrion</location>
    </subcellularLocation>
</comment>
<feature type="compositionally biased region" description="Basic residues" evidence="9">
    <location>
        <begin position="159"/>
        <end position="168"/>
    </location>
</feature>
<evidence type="ECO:0000256" key="9">
    <source>
        <dbReference type="SAM" id="MobiDB-lite"/>
    </source>
</evidence>
<evidence type="ECO:0000256" key="4">
    <source>
        <dbReference type="ARBA" id="ARBA00022980"/>
    </source>
</evidence>
<keyword evidence="5" id="KW-0496">Mitochondrion</keyword>
<evidence type="ECO:0000313" key="11">
    <source>
        <dbReference type="Proteomes" id="UP001346869"/>
    </source>
</evidence>
<feature type="region of interest" description="Disordered" evidence="9">
    <location>
        <begin position="159"/>
        <end position="182"/>
    </location>
</feature>
<accession>A0AAN8AKK6</accession>
<gene>
    <name evidence="10" type="ORF">PBY51_002503</name>
</gene>
<dbReference type="GO" id="GO:0005763">
    <property type="term" value="C:mitochondrial small ribosomal subunit"/>
    <property type="evidence" value="ECO:0007669"/>
    <property type="project" value="InterPro"/>
</dbReference>
<evidence type="ECO:0000313" key="10">
    <source>
        <dbReference type="EMBL" id="KAK5858357.1"/>
    </source>
</evidence>
<keyword evidence="3" id="KW-0809">Transit peptide</keyword>
<organism evidence="10 11">
    <name type="scientific">Eleginops maclovinus</name>
    <name type="common">Patagonian blennie</name>
    <name type="synonym">Eleginus maclovinus</name>
    <dbReference type="NCBI Taxonomy" id="56733"/>
    <lineage>
        <taxon>Eukaryota</taxon>
        <taxon>Metazoa</taxon>
        <taxon>Chordata</taxon>
        <taxon>Craniata</taxon>
        <taxon>Vertebrata</taxon>
        <taxon>Euteleostomi</taxon>
        <taxon>Actinopterygii</taxon>
        <taxon>Neopterygii</taxon>
        <taxon>Teleostei</taxon>
        <taxon>Neoteleostei</taxon>
        <taxon>Acanthomorphata</taxon>
        <taxon>Eupercaria</taxon>
        <taxon>Perciformes</taxon>
        <taxon>Notothenioidei</taxon>
        <taxon>Eleginopidae</taxon>
        <taxon>Eleginops</taxon>
    </lineage>
</organism>
<reference evidence="10 11" key="2">
    <citation type="journal article" date="2023" name="Mol. Biol. Evol.">
        <title>Genomics of Secondarily Temperate Adaptation in the Only Non-Antarctic Icefish.</title>
        <authorList>
            <person name="Rivera-Colon A.G."/>
            <person name="Rayamajhi N."/>
            <person name="Minhas B.F."/>
            <person name="Madrigal G."/>
            <person name="Bilyk K.T."/>
            <person name="Yoon V."/>
            <person name="Hune M."/>
            <person name="Gregory S."/>
            <person name="Cheng C.H.C."/>
            <person name="Catchen J.M."/>
        </authorList>
    </citation>
    <scope>NUCLEOTIDE SEQUENCE [LARGE SCALE GENOMIC DNA]</scope>
    <source>
        <strain evidence="10">JMC-PN-2008</strain>
    </source>
</reference>
<evidence type="ECO:0000256" key="3">
    <source>
        <dbReference type="ARBA" id="ARBA00022946"/>
    </source>
</evidence>
<feature type="compositionally biased region" description="Basic and acidic residues" evidence="9">
    <location>
        <begin position="96"/>
        <end position="112"/>
    </location>
</feature>
<name>A0AAN8AKK6_ELEMC</name>
<keyword evidence="4" id="KW-0689">Ribosomal protein</keyword>
<dbReference type="PANTHER" id="PTHR13231">
    <property type="entry name" value="MITOCHONDRIAL RIBOSOMAL PROTEIN S31"/>
    <property type="match status" value="1"/>
</dbReference>
<feature type="region of interest" description="Disordered" evidence="9">
    <location>
        <begin position="61"/>
        <end position="119"/>
    </location>
</feature>
<dbReference type="EMBL" id="JAUZQC010000015">
    <property type="protein sequence ID" value="KAK5858357.1"/>
    <property type="molecule type" value="Genomic_DNA"/>
</dbReference>
<evidence type="ECO:0000256" key="6">
    <source>
        <dbReference type="ARBA" id="ARBA00023274"/>
    </source>
</evidence>
<feature type="compositionally biased region" description="Basic and acidic residues" evidence="9">
    <location>
        <begin position="61"/>
        <end position="76"/>
    </location>
</feature>
<evidence type="ECO:0000256" key="2">
    <source>
        <dbReference type="ARBA" id="ARBA00011057"/>
    </source>
</evidence>